<accession>A0A6M0PAR5</accession>
<protein>
    <submittedName>
        <fullName evidence="1">Fur-regulated basic protein FbpA</fullName>
    </submittedName>
</protein>
<dbReference type="AlphaFoldDB" id="A0A6M0PAR5"/>
<dbReference type="Pfam" id="PF13076">
    <property type="entry name" value="Fur_reg_FbpA"/>
    <property type="match status" value="1"/>
</dbReference>
<sequence>MNCVKQLKKKRNKLISKIIEVEQFKKDKKHLFELTSTELEYEYFRVQSKGHPHSSFGSIRLNNF</sequence>
<name>A0A6M0PAR5_9BACI</name>
<organism evidence="1 2">
    <name type="scientific">Heyndrickxia ginsengihumi</name>
    <dbReference type="NCBI Taxonomy" id="363870"/>
    <lineage>
        <taxon>Bacteria</taxon>
        <taxon>Bacillati</taxon>
        <taxon>Bacillota</taxon>
        <taxon>Bacilli</taxon>
        <taxon>Bacillales</taxon>
        <taxon>Bacillaceae</taxon>
        <taxon>Heyndrickxia</taxon>
    </lineage>
</organism>
<proteinExistence type="predicted"/>
<dbReference type="InterPro" id="IPR025072">
    <property type="entry name" value="Fur_reg_FbpA"/>
</dbReference>
<comment type="caution">
    <text evidence="1">The sequence shown here is derived from an EMBL/GenBank/DDBJ whole genome shotgun (WGS) entry which is preliminary data.</text>
</comment>
<dbReference type="Proteomes" id="UP000476934">
    <property type="component" value="Unassembled WGS sequence"/>
</dbReference>
<evidence type="ECO:0000313" key="1">
    <source>
        <dbReference type="EMBL" id="NEY21631.1"/>
    </source>
</evidence>
<reference evidence="1 2" key="1">
    <citation type="submission" date="2020-02" db="EMBL/GenBank/DDBJ databases">
        <authorList>
            <person name="Feng H."/>
        </authorList>
    </citation>
    <scope>NUCLEOTIDE SEQUENCE [LARGE SCALE GENOMIC DNA]</scope>
    <source>
        <strain evidence="1 2">Gsoil 114</strain>
    </source>
</reference>
<keyword evidence="2" id="KW-1185">Reference proteome</keyword>
<dbReference type="EMBL" id="JAAIWK010000042">
    <property type="protein sequence ID" value="NEY21631.1"/>
    <property type="molecule type" value="Genomic_DNA"/>
</dbReference>
<reference evidence="1 2" key="2">
    <citation type="submission" date="2020-03" db="EMBL/GenBank/DDBJ databases">
        <title>Bacillus aquiflavi sp. nov., isolated from yellow water of strong flavor Chinese baijiu in Yibin region of China.</title>
        <authorList>
            <person name="Xie J."/>
        </authorList>
    </citation>
    <scope>NUCLEOTIDE SEQUENCE [LARGE SCALE GENOMIC DNA]</scope>
    <source>
        <strain evidence="1 2">Gsoil 114</strain>
    </source>
</reference>
<evidence type="ECO:0000313" key="2">
    <source>
        <dbReference type="Proteomes" id="UP000476934"/>
    </source>
</evidence>
<gene>
    <name evidence="1" type="primary">fbpA</name>
    <name evidence="1" type="ORF">G4D61_17070</name>
</gene>